<dbReference type="Pfam" id="PF07992">
    <property type="entry name" value="Pyr_redox_2"/>
    <property type="match status" value="1"/>
</dbReference>
<dbReference type="SUPFAM" id="SSF51905">
    <property type="entry name" value="FAD/NAD(P)-binding domain"/>
    <property type="match status" value="2"/>
</dbReference>
<name>A0A7X6HCU8_9MICC</name>
<organism evidence="7 8">
    <name type="scientific">Arthrobacter mobilis</name>
    <dbReference type="NCBI Taxonomy" id="2724944"/>
    <lineage>
        <taxon>Bacteria</taxon>
        <taxon>Bacillati</taxon>
        <taxon>Actinomycetota</taxon>
        <taxon>Actinomycetes</taxon>
        <taxon>Micrococcales</taxon>
        <taxon>Micrococcaceae</taxon>
        <taxon>Arthrobacter</taxon>
    </lineage>
</organism>
<accession>A0A7X6HCU8</accession>
<sequence>MASETFPGVPDEDAALGGHPEPRGTLIIGACQAGVQLATSLRELGDTEQVVLVGEEPHAPYQRPPLSKEYLKGEAGADMLTFRTHQWYADKGIGLAVRERIVQVARDDGGGEAVAESGRVFPFKRLALTTGAAARKIPFEGSEFEGVSYLRGADEAGILAGQLRGARHVAVVGGGFIGLEVAAGARAEGRNVTVIEAAPRLIGRAVSEATSGFYLDAHRRRGTEVILGAAVGRITGRHDRVTGVELADGTVVPAEVVLVGVGAVPRTELAGQLGLAVENGIVVDSRTLASDGLTVAAGDCANMPNPFVRDYGAGRIRLESVQNAV</sequence>
<gene>
    <name evidence="7" type="ORF">HGG74_09580</name>
</gene>
<evidence type="ECO:0000256" key="1">
    <source>
        <dbReference type="ARBA" id="ARBA00001974"/>
    </source>
</evidence>
<evidence type="ECO:0000313" key="8">
    <source>
        <dbReference type="Proteomes" id="UP000544090"/>
    </source>
</evidence>
<keyword evidence="3" id="KW-0274">FAD</keyword>
<dbReference type="InterPro" id="IPR023753">
    <property type="entry name" value="FAD/NAD-binding_dom"/>
</dbReference>
<feature type="region of interest" description="Disordered" evidence="5">
    <location>
        <begin position="1"/>
        <end position="21"/>
    </location>
</feature>
<evidence type="ECO:0000313" key="7">
    <source>
        <dbReference type="EMBL" id="NKX54784.1"/>
    </source>
</evidence>
<keyword evidence="8" id="KW-1185">Reference proteome</keyword>
<comment type="cofactor">
    <cofactor evidence="1">
        <name>FAD</name>
        <dbReference type="ChEBI" id="CHEBI:57692"/>
    </cofactor>
</comment>
<proteinExistence type="predicted"/>
<dbReference type="InterPro" id="IPR050446">
    <property type="entry name" value="FAD-oxidoreductase/Apoptosis"/>
</dbReference>
<dbReference type="InterPro" id="IPR036188">
    <property type="entry name" value="FAD/NAD-bd_sf"/>
</dbReference>
<dbReference type="Proteomes" id="UP000544090">
    <property type="component" value="Unassembled WGS sequence"/>
</dbReference>
<dbReference type="PRINTS" id="PR00368">
    <property type="entry name" value="FADPNR"/>
</dbReference>
<keyword evidence="2" id="KW-0285">Flavoprotein</keyword>
<dbReference type="AlphaFoldDB" id="A0A7X6HCU8"/>
<reference evidence="7 8" key="1">
    <citation type="submission" date="2020-04" db="EMBL/GenBank/DDBJ databases">
        <title>Arthrobacter sp. nov.</title>
        <authorList>
            <person name="Liu S."/>
        </authorList>
    </citation>
    <scope>NUCLEOTIDE SEQUENCE [LARGE SCALE GENOMIC DNA]</scope>
    <source>
        <strain evidence="7 8">E918</strain>
    </source>
</reference>
<comment type="caution">
    <text evidence="7">The sequence shown here is derived from an EMBL/GenBank/DDBJ whole genome shotgun (WGS) entry which is preliminary data.</text>
</comment>
<feature type="domain" description="FAD/NAD(P)-binding" evidence="6">
    <location>
        <begin position="26"/>
        <end position="324"/>
    </location>
</feature>
<evidence type="ECO:0000256" key="5">
    <source>
        <dbReference type="SAM" id="MobiDB-lite"/>
    </source>
</evidence>
<evidence type="ECO:0000259" key="6">
    <source>
        <dbReference type="Pfam" id="PF07992"/>
    </source>
</evidence>
<dbReference type="PANTHER" id="PTHR43557">
    <property type="entry name" value="APOPTOSIS-INDUCING FACTOR 1"/>
    <property type="match status" value="1"/>
</dbReference>
<evidence type="ECO:0000256" key="3">
    <source>
        <dbReference type="ARBA" id="ARBA00022827"/>
    </source>
</evidence>
<protein>
    <submittedName>
        <fullName evidence="7">FAD-dependent oxidoreductase</fullName>
    </submittedName>
</protein>
<evidence type="ECO:0000256" key="2">
    <source>
        <dbReference type="ARBA" id="ARBA00022630"/>
    </source>
</evidence>
<keyword evidence="4" id="KW-0560">Oxidoreductase</keyword>
<dbReference type="EMBL" id="JAAZSQ010000007">
    <property type="protein sequence ID" value="NKX54784.1"/>
    <property type="molecule type" value="Genomic_DNA"/>
</dbReference>
<dbReference type="GO" id="GO:0005737">
    <property type="term" value="C:cytoplasm"/>
    <property type="evidence" value="ECO:0007669"/>
    <property type="project" value="TreeGrafter"/>
</dbReference>
<dbReference type="PANTHER" id="PTHR43557:SF2">
    <property type="entry name" value="RIESKE DOMAIN-CONTAINING PROTEIN-RELATED"/>
    <property type="match status" value="1"/>
</dbReference>
<dbReference type="Gene3D" id="3.50.50.60">
    <property type="entry name" value="FAD/NAD(P)-binding domain"/>
    <property type="match status" value="2"/>
</dbReference>
<evidence type="ECO:0000256" key="4">
    <source>
        <dbReference type="ARBA" id="ARBA00023002"/>
    </source>
</evidence>
<dbReference type="RefSeq" id="WP_168486123.1">
    <property type="nucleotide sequence ID" value="NZ_JAAZSQ010000007.1"/>
</dbReference>
<dbReference type="GO" id="GO:0016651">
    <property type="term" value="F:oxidoreductase activity, acting on NAD(P)H"/>
    <property type="evidence" value="ECO:0007669"/>
    <property type="project" value="TreeGrafter"/>
</dbReference>
<feature type="non-terminal residue" evidence="7">
    <location>
        <position position="325"/>
    </location>
</feature>
<dbReference type="PRINTS" id="PR00411">
    <property type="entry name" value="PNDRDTASEI"/>
</dbReference>